<dbReference type="PROSITE" id="PS01124">
    <property type="entry name" value="HTH_ARAC_FAMILY_2"/>
    <property type="match status" value="1"/>
</dbReference>
<dbReference type="InterPro" id="IPR050204">
    <property type="entry name" value="AraC_XylS_family_regulators"/>
</dbReference>
<keyword evidence="3" id="KW-0010">Activator</keyword>
<dbReference type="Pfam" id="PF02311">
    <property type="entry name" value="AraC_binding"/>
    <property type="match status" value="1"/>
</dbReference>
<accession>A0ABW3N421</accession>
<proteinExistence type="predicted"/>
<keyword evidence="2" id="KW-0238">DNA-binding</keyword>
<dbReference type="SMART" id="SM00342">
    <property type="entry name" value="HTH_ARAC"/>
    <property type="match status" value="1"/>
</dbReference>
<evidence type="ECO:0000256" key="3">
    <source>
        <dbReference type="ARBA" id="ARBA00023159"/>
    </source>
</evidence>
<dbReference type="SUPFAM" id="SSF46689">
    <property type="entry name" value="Homeodomain-like"/>
    <property type="match status" value="2"/>
</dbReference>
<protein>
    <submittedName>
        <fullName evidence="7">Helix-turn-helix domain-containing protein</fullName>
    </submittedName>
</protein>
<dbReference type="InterPro" id="IPR018060">
    <property type="entry name" value="HTH_AraC"/>
</dbReference>
<reference evidence="8" key="1">
    <citation type="journal article" date="2019" name="Int. J. Syst. Evol. Microbiol.">
        <title>The Global Catalogue of Microorganisms (GCM) 10K type strain sequencing project: providing services to taxonomists for standard genome sequencing and annotation.</title>
        <authorList>
            <consortium name="The Broad Institute Genomics Platform"/>
            <consortium name="The Broad Institute Genome Sequencing Center for Infectious Disease"/>
            <person name="Wu L."/>
            <person name="Ma J."/>
        </authorList>
    </citation>
    <scope>NUCLEOTIDE SEQUENCE [LARGE SCALE GENOMIC DNA]</scope>
    <source>
        <strain evidence="8">CCUG 57508</strain>
    </source>
</reference>
<organism evidence="7 8">
    <name type="scientific">Terrabacter terrigena</name>
    <dbReference type="NCBI Taxonomy" id="574718"/>
    <lineage>
        <taxon>Bacteria</taxon>
        <taxon>Bacillati</taxon>
        <taxon>Actinomycetota</taxon>
        <taxon>Actinomycetes</taxon>
        <taxon>Micrococcales</taxon>
        <taxon>Intrasporangiaceae</taxon>
        <taxon>Terrabacter</taxon>
    </lineage>
</organism>
<dbReference type="Gene3D" id="1.10.10.60">
    <property type="entry name" value="Homeodomain-like"/>
    <property type="match status" value="2"/>
</dbReference>
<dbReference type="Pfam" id="PF12833">
    <property type="entry name" value="HTH_18"/>
    <property type="match status" value="1"/>
</dbReference>
<keyword evidence="4" id="KW-0804">Transcription</keyword>
<dbReference type="PANTHER" id="PTHR46796">
    <property type="entry name" value="HTH-TYPE TRANSCRIPTIONAL ACTIVATOR RHAS-RELATED"/>
    <property type="match status" value="1"/>
</dbReference>
<comment type="caution">
    <text evidence="7">The sequence shown here is derived from an EMBL/GenBank/DDBJ whole genome shotgun (WGS) entry which is preliminary data.</text>
</comment>
<name>A0ABW3N421_9MICO</name>
<dbReference type="RefSeq" id="WP_386054616.1">
    <property type="nucleotide sequence ID" value="NZ_JBHTKH010000020.1"/>
</dbReference>
<evidence type="ECO:0000256" key="5">
    <source>
        <dbReference type="SAM" id="MobiDB-lite"/>
    </source>
</evidence>
<dbReference type="InterPro" id="IPR037923">
    <property type="entry name" value="HTH-like"/>
</dbReference>
<evidence type="ECO:0000313" key="8">
    <source>
        <dbReference type="Proteomes" id="UP001597046"/>
    </source>
</evidence>
<keyword evidence="8" id="KW-1185">Reference proteome</keyword>
<dbReference type="Proteomes" id="UP001597046">
    <property type="component" value="Unassembled WGS sequence"/>
</dbReference>
<feature type="domain" description="HTH araC/xylS-type" evidence="6">
    <location>
        <begin position="228"/>
        <end position="326"/>
    </location>
</feature>
<evidence type="ECO:0000256" key="1">
    <source>
        <dbReference type="ARBA" id="ARBA00023015"/>
    </source>
</evidence>
<dbReference type="InterPro" id="IPR018062">
    <property type="entry name" value="HTH_AraC-typ_CS"/>
</dbReference>
<sequence length="346" mass="38154">MKSHAGEEAKISYRSDEEFHAAEAGRRDAEAARSLTSEAILGQAVRREYIPHHPQASIRVLTHDFPSEICGWGAHPEYEIHLITKTRGSFIAGDHIGTFAPGHVSLIGPNLPHDWVSDLDEGQVAVDRDAVIQFSDDWIRAVMGLIPELAEVSEMLQRSTRGLVFSGATAWRGAETILACVHSHGTEQIGHLLKLLALFAHAPTDEYELVASEWMGRPTDAASRDAGEAGLSYIFDNLTGDIRLSTAARLAYMSEPTFSKYFKTATGMTFSSMVKKLRIAYARRLLDTTEDSVAQVAALSGYNNMANFNRQFLAEVGTTPTAYRRLESDQKPPPEVFSLNRRAPSH</sequence>
<dbReference type="InterPro" id="IPR009057">
    <property type="entry name" value="Homeodomain-like_sf"/>
</dbReference>
<feature type="region of interest" description="Disordered" evidence="5">
    <location>
        <begin position="325"/>
        <end position="346"/>
    </location>
</feature>
<evidence type="ECO:0000256" key="2">
    <source>
        <dbReference type="ARBA" id="ARBA00023125"/>
    </source>
</evidence>
<dbReference type="CDD" id="cd06976">
    <property type="entry name" value="cupin_MtlR-like_N"/>
    <property type="match status" value="1"/>
</dbReference>
<evidence type="ECO:0000313" key="7">
    <source>
        <dbReference type="EMBL" id="MFD1056510.1"/>
    </source>
</evidence>
<dbReference type="EMBL" id="JBHTKH010000020">
    <property type="protein sequence ID" value="MFD1056510.1"/>
    <property type="molecule type" value="Genomic_DNA"/>
</dbReference>
<dbReference type="InterPro" id="IPR003313">
    <property type="entry name" value="AraC-bd"/>
</dbReference>
<dbReference type="SUPFAM" id="SSF51215">
    <property type="entry name" value="Regulatory protein AraC"/>
    <property type="match status" value="1"/>
</dbReference>
<gene>
    <name evidence="7" type="ORF">ACFQ2V_19540</name>
</gene>
<dbReference type="PROSITE" id="PS00041">
    <property type="entry name" value="HTH_ARAC_FAMILY_1"/>
    <property type="match status" value="1"/>
</dbReference>
<evidence type="ECO:0000259" key="6">
    <source>
        <dbReference type="PROSITE" id="PS01124"/>
    </source>
</evidence>
<evidence type="ECO:0000256" key="4">
    <source>
        <dbReference type="ARBA" id="ARBA00023163"/>
    </source>
</evidence>
<keyword evidence="1" id="KW-0805">Transcription regulation</keyword>